<reference evidence="1" key="1">
    <citation type="submission" date="2016-10" db="EMBL/GenBank/DDBJ databases">
        <authorList>
            <person name="de Groot N.N."/>
        </authorList>
    </citation>
    <scope>NUCLEOTIDE SEQUENCE</scope>
</reference>
<sequence length="264" mass="31237">MKQQNKNRLKKAKSPFTTVYNELINDDELKLRDKGLYLFMLSKPNDWAFSVRGLAAQCIEGRDSIARSLNNLIKAGWLRRVETKINGKYKSYIYEIQYTKLQELSDISDSLSEKPNTEKQTISKDYNKKEREGDFYEKNKKGILLFIDESIKQQKEVKSITGYKKSLIHKFITEDAATIETYAQWTIKYSVNQLIREFQGKKYKCVVNNIEDLYILEDIEYNSFEFVPILRKYNSKNIAKLRMPFETFNEMKDYIVNKWVNDAN</sequence>
<proteinExistence type="predicted"/>
<gene>
    <name evidence="1" type="ORF">MNB_SM-6-1111</name>
</gene>
<dbReference type="Pfam" id="PF13730">
    <property type="entry name" value="HTH_36"/>
    <property type="match status" value="1"/>
</dbReference>
<accession>A0A1W1BKA3</accession>
<dbReference type="EMBL" id="FPHK01000009">
    <property type="protein sequence ID" value="SFV53960.1"/>
    <property type="molecule type" value="Genomic_DNA"/>
</dbReference>
<organism evidence="1">
    <name type="scientific">hydrothermal vent metagenome</name>
    <dbReference type="NCBI Taxonomy" id="652676"/>
    <lineage>
        <taxon>unclassified sequences</taxon>
        <taxon>metagenomes</taxon>
        <taxon>ecological metagenomes</taxon>
    </lineage>
</organism>
<name>A0A1W1BKA3_9ZZZZ</name>
<dbReference type="AlphaFoldDB" id="A0A1W1BKA3"/>
<evidence type="ECO:0000313" key="1">
    <source>
        <dbReference type="EMBL" id="SFV53960.1"/>
    </source>
</evidence>
<protein>
    <submittedName>
        <fullName evidence="1">Phage replication protein</fullName>
    </submittedName>
</protein>